<dbReference type="NCBIfam" id="TIGR04183">
    <property type="entry name" value="Por_Secre_tail"/>
    <property type="match status" value="1"/>
</dbReference>
<dbReference type="AlphaFoldDB" id="A0AAP2DFR1"/>
<dbReference type="InterPro" id="IPR013783">
    <property type="entry name" value="Ig-like_fold"/>
</dbReference>
<evidence type="ECO:0000259" key="2">
    <source>
        <dbReference type="Pfam" id="PF18962"/>
    </source>
</evidence>
<evidence type="ECO:0000313" key="4">
    <source>
        <dbReference type="Proteomes" id="UP001319180"/>
    </source>
</evidence>
<dbReference type="SUPFAM" id="SSF49373">
    <property type="entry name" value="Invasin/intimin cell-adhesion fragments"/>
    <property type="match status" value="1"/>
</dbReference>
<dbReference type="Gene3D" id="2.60.40.10">
    <property type="entry name" value="Immunoglobulins"/>
    <property type="match status" value="3"/>
</dbReference>
<dbReference type="SUPFAM" id="SSF117074">
    <property type="entry name" value="Hypothetical protein PA1324"/>
    <property type="match status" value="1"/>
</dbReference>
<dbReference type="Pfam" id="PF18962">
    <property type="entry name" value="Por_Secre_tail"/>
    <property type="match status" value="1"/>
</dbReference>
<dbReference type="InterPro" id="IPR026444">
    <property type="entry name" value="Secre_tail"/>
</dbReference>
<proteinExistence type="predicted"/>
<reference evidence="3 4" key="1">
    <citation type="submission" date="2021-05" db="EMBL/GenBank/DDBJ databases">
        <title>A Polyphasic approach of four new species of the genus Ohtaekwangia: Ohtaekwangia histidinii sp. nov., Ohtaekwangia cretensis sp. nov., Ohtaekwangia indiensis sp. nov., Ohtaekwangia reichenbachii sp. nov. from diverse environment.</title>
        <authorList>
            <person name="Octaviana S."/>
        </authorList>
    </citation>
    <scope>NUCLEOTIDE SEQUENCE [LARGE SCALE GENOMIC DNA]</scope>
    <source>
        <strain evidence="3 4">PWU37</strain>
    </source>
</reference>
<dbReference type="Proteomes" id="UP001319180">
    <property type="component" value="Unassembled WGS sequence"/>
</dbReference>
<gene>
    <name evidence="3" type="ORF">KK078_28055</name>
</gene>
<name>A0AAP2DFR1_9BACT</name>
<dbReference type="InterPro" id="IPR011635">
    <property type="entry name" value="CARDB"/>
</dbReference>
<dbReference type="Pfam" id="PF07705">
    <property type="entry name" value="CARDB"/>
    <property type="match status" value="1"/>
</dbReference>
<dbReference type="EMBL" id="JAHESC010000067">
    <property type="protein sequence ID" value="MBT1690452.1"/>
    <property type="molecule type" value="Genomic_DNA"/>
</dbReference>
<feature type="domain" description="CARDB" evidence="1">
    <location>
        <begin position="19"/>
        <end position="131"/>
    </location>
</feature>
<keyword evidence="4" id="KW-1185">Reference proteome</keyword>
<comment type="caution">
    <text evidence="3">The sequence shown here is derived from an EMBL/GenBank/DDBJ whole genome shotgun (WGS) entry which is preliminary data.</text>
</comment>
<dbReference type="InterPro" id="IPR008964">
    <property type="entry name" value="Invasin/intimin_cell_adhesion"/>
</dbReference>
<feature type="domain" description="Secretion system C-terminal sorting" evidence="2">
    <location>
        <begin position="897"/>
        <end position="960"/>
    </location>
</feature>
<organism evidence="3 4">
    <name type="scientific">Dawidia soli</name>
    <dbReference type="NCBI Taxonomy" id="2782352"/>
    <lineage>
        <taxon>Bacteria</taxon>
        <taxon>Pseudomonadati</taxon>
        <taxon>Bacteroidota</taxon>
        <taxon>Cytophagia</taxon>
        <taxon>Cytophagales</taxon>
        <taxon>Chryseotaleaceae</taxon>
        <taxon>Dawidia</taxon>
    </lineage>
</organism>
<sequence length="962" mass="104845">MKQAISVLLLVIPAVVFSQDLIINNYNVPTSFARYEEIPVSVSVRNNGIVPVKDGFNVALFLSVDDNLQPYTTDFSIDGGGGYVPPAVAPGQVKAAEFYGSSFDAPPGTYNLFIVVDPFEYVTETNENNNVIMIPNVVVTPTDVDFKFSSFELYQTSYTQSSKISPEFVFENIGSINVYGRTYAEFILSTDAVYSDDDLEIGRESFRLEGADNIHSEYQDHVLPAVSPGNYYVLAVIDHNDNNFHFDETNEENNTVAIPITITQGNIDLGIASVSNFDFTGSSLYATLNIHNQGSDGAGRYDIRMEITDLSGTPVPIPTYDWSEEPEYAWLGFIYGNSDQNVLVNMYSMGSLDPGIYYARFTINPDCQIIETNCANNSFLAEEFPIVIGSPTISHLRLNRLTPDASVNDADLNMTLGLNLSNTGTTKDFNQYYDITITDSQNNTVHSQQVMLQIDFAPGETVDRSIPLSFPYPIPAGTYQVSLTCRLDCYTVSLPSTAIFTVVPAEFNLTGIVQGEDGVPITKGQLFLYQDTGNGEIRFVKKVDPYEGPGFSFTIDGHRYHTLYFVPDPVLYPGYVPTVYGKTITLQTNSLFRAEADMNVTLEVIKVRALGTGTGVINGYVTAGDVSGKTASPLASAEGISVILLSSTGEVVGIDYTDASGFYEFKNLPRDAYQVVLRQELDQAQMLPYTVDLTAQNVRLDLNTGLTGIDAIPSQLFLPQHISFSAVGTHPYGSAAVTLDAKSDQALPLTYTTSDAEVATIEDNQVVIHNAGTAVITVNQKGNTFYLPATAVQTLVVTQAQQSISFEALKAQLVGTGSLDLLATASSGLAVSFESSDEAIVSIEGQTAVFHQPGTVTITAHQTGNRNYLAAGDVMRTLVIQNVMGIEQVELTEYAHPNPTADVVFLEIPGLGQVDVFDALGKERRDVTRLDNTLDFSRVEAGVYLVRVQVDNRSTITRIVKK</sequence>
<evidence type="ECO:0000259" key="1">
    <source>
        <dbReference type="Pfam" id="PF07705"/>
    </source>
</evidence>
<dbReference type="RefSeq" id="WP_254093810.1">
    <property type="nucleotide sequence ID" value="NZ_JAHESC010000067.1"/>
</dbReference>
<accession>A0AAP2DFR1</accession>
<protein>
    <submittedName>
        <fullName evidence="3">T9SS type A sorting domain-containing protein</fullName>
    </submittedName>
</protein>
<evidence type="ECO:0000313" key="3">
    <source>
        <dbReference type="EMBL" id="MBT1690452.1"/>
    </source>
</evidence>